<dbReference type="InterPro" id="IPR001054">
    <property type="entry name" value="A/G_cyclase"/>
</dbReference>
<comment type="caution">
    <text evidence="2">The sequence shown here is derived from an EMBL/GenBank/DDBJ whole genome shotgun (WGS) entry which is preliminary data.</text>
</comment>
<organism evidence="2 3">
    <name type="scientific">Stenotrophomonas pictorum JCM 9942</name>
    <dbReference type="NCBI Taxonomy" id="1236960"/>
    <lineage>
        <taxon>Bacteria</taxon>
        <taxon>Pseudomonadati</taxon>
        <taxon>Pseudomonadota</taxon>
        <taxon>Gammaproteobacteria</taxon>
        <taxon>Lysobacterales</taxon>
        <taxon>Lysobacteraceae</taxon>
        <taxon>Stenotrophomonas</taxon>
    </lineage>
</organism>
<dbReference type="CDD" id="cd07302">
    <property type="entry name" value="CHD"/>
    <property type="match status" value="1"/>
</dbReference>
<dbReference type="AlphaFoldDB" id="A0A0R0AJ04"/>
<evidence type="ECO:0000313" key="2">
    <source>
        <dbReference type="EMBL" id="KRG45147.1"/>
    </source>
</evidence>
<dbReference type="PANTHER" id="PTHR43081:SF1">
    <property type="entry name" value="ADENYLATE CYCLASE, TERMINAL-DIFFERENTIATION SPECIFIC"/>
    <property type="match status" value="1"/>
</dbReference>
<dbReference type="Gene3D" id="3.40.50.10610">
    <property type="entry name" value="ABC-type transport auxiliary lipoprotein component"/>
    <property type="match status" value="1"/>
</dbReference>
<evidence type="ECO:0000313" key="3">
    <source>
        <dbReference type="Proteomes" id="UP000050836"/>
    </source>
</evidence>
<proteinExistence type="predicted"/>
<dbReference type="Gene3D" id="1.25.40.10">
    <property type="entry name" value="Tetratricopeptide repeat domain"/>
    <property type="match status" value="1"/>
</dbReference>
<dbReference type="InterPro" id="IPR011990">
    <property type="entry name" value="TPR-like_helical_dom_sf"/>
</dbReference>
<dbReference type="InterPro" id="IPR030966">
    <property type="entry name" value="Mod_pep_cyc"/>
</dbReference>
<gene>
    <name evidence="2" type="ORF">ARC78_02875</name>
</gene>
<protein>
    <submittedName>
        <fullName evidence="2">Uncharacterized protein</fullName>
    </submittedName>
</protein>
<dbReference type="SUPFAM" id="SSF48452">
    <property type="entry name" value="TPR-like"/>
    <property type="match status" value="1"/>
</dbReference>
<sequence>MEEVPESLQSSRQFKTLVLTDLCDSVALVERIGDNAAADLFRTLDAQVMQLLRRWNGRLIDRSDGMFLLFNAPVDGLGFALDYLDVLDRLGKEKKLPLRARLGMHVGYVLSWHNSEEAVAAGAKSLEVEGLAKPMAARLMALARPGQILLSAAAESMMRSAQRELDDRGARLKWKSHGHWHFKGMPSAQEVFEVGREGRAPLRMPPGSEKAWRELPLWRRPLALVTEAVLLLGLLIAAWVIVRPEPAIAFAERNWVLVGGVRNLTGESLLDDSIEQAFRISLEQSRFVNVLSELQVQKTLGLMELDADQAMTARVASEVAIRDGARAVLMARVDEIGNRFRFTVEIINPADGRTLDSLYAEGRGVNSLLASVDTVSGRLRTRLGEPSLALARDSEPLPEVTTSNLEALRAYALALKAMAVRDYVLAENLYRKALEIDPDFALANMGLARIYWSGLDEAPALAQLDAALSHRDRLPPRDQMYLEAWQHELRSAASPLPQWKLLATMYPDYFAGPSNTSWYLIVENRFEEALPFAQAAAVPQDPMRAVPLDHVGRIQLALGKAEQALQTFREAESEGGGKPLRYSGNALAVLGRLDEAQKLLEQIKPAPGNPSSLYASMDRISVALSRSQRAQAVAEAEQASQLSTQYGPDHVVQFKLLEQMTRMLASDAGSSAATLASLRDESVNYARGTGNVRGRQNALFRALVAIHLAQRSGFTASSRRGLDALPRLSELDGPFNLAWMRRLVNATQARLEGRPEESVRLLAPLLDGTEAVQVRVELAAAFDAMGDARSARIHRAWLSENLGRAYVEFNGSQLLQPLNVSDVLEAAGKLRGESASLPRDQAPAPQLPTASLIRPAS</sequence>
<dbReference type="InterPro" id="IPR029787">
    <property type="entry name" value="Nucleotide_cyclase"/>
</dbReference>
<dbReference type="GO" id="GO:0004016">
    <property type="term" value="F:adenylate cyclase activity"/>
    <property type="evidence" value="ECO:0007669"/>
    <property type="project" value="UniProtKB-ARBA"/>
</dbReference>
<dbReference type="PANTHER" id="PTHR43081">
    <property type="entry name" value="ADENYLATE CYCLASE, TERMINAL-DIFFERENTIATION SPECIFIC-RELATED"/>
    <property type="match status" value="1"/>
</dbReference>
<dbReference type="GO" id="GO:0035556">
    <property type="term" value="P:intracellular signal transduction"/>
    <property type="evidence" value="ECO:0007669"/>
    <property type="project" value="InterPro"/>
</dbReference>
<dbReference type="NCBIfam" id="TIGR04510">
    <property type="entry name" value="mod_pep_cyc"/>
    <property type="match status" value="1"/>
</dbReference>
<dbReference type="Gene3D" id="3.30.70.1230">
    <property type="entry name" value="Nucleotide cyclase"/>
    <property type="match status" value="1"/>
</dbReference>
<accession>A0A0R0AJ04</accession>
<dbReference type="SUPFAM" id="SSF55073">
    <property type="entry name" value="Nucleotide cyclase"/>
    <property type="match status" value="1"/>
</dbReference>
<reference evidence="2 3" key="1">
    <citation type="submission" date="2015-10" db="EMBL/GenBank/DDBJ databases">
        <title>Genome sequencing and analysis of members of genus Stenotrophomonas.</title>
        <authorList>
            <person name="Patil P.P."/>
            <person name="Midha S."/>
            <person name="Patil P.B."/>
        </authorList>
    </citation>
    <scope>NUCLEOTIDE SEQUENCE [LARGE SCALE GENOMIC DNA]</scope>
    <source>
        <strain evidence="2 3">JCM 9942</strain>
    </source>
</reference>
<dbReference type="Proteomes" id="UP000050836">
    <property type="component" value="Unassembled WGS sequence"/>
</dbReference>
<evidence type="ECO:0000256" key="1">
    <source>
        <dbReference type="SAM" id="MobiDB-lite"/>
    </source>
</evidence>
<dbReference type="RefSeq" id="WP_057505513.1">
    <property type="nucleotide sequence ID" value="NZ_LLXS01000004.1"/>
</dbReference>
<name>A0A0R0AJ04_9GAMM</name>
<dbReference type="EMBL" id="LLXS01000004">
    <property type="protein sequence ID" value="KRG45147.1"/>
    <property type="molecule type" value="Genomic_DNA"/>
</dbReference>
<dbReference type="GO" id="GO:0009190">
    <property type="term" value="P:cyclic nucleotide biosynthetic process"/>
    <property type="evidence" value="ECO:0007669"/>
    <property type="project" value="InterPro"/>
</dbReference>
<dbReference type="InterPro" id="IPR050697">
    <property type="entry name" value="Adenylyl/Guanylyl_Cyclase_3/4"/>
</dbReference>
<keyword evidence="3" id="KW-1185">Reference proteome</keyword>
<feature type="region of interest" description="Disordered" evidence="1">
    <location>
        <begin position="832"/>
        <end position="857"/>
    </location>
</feature>